<keyword evidence="3" id="KW-1185">Reference proteome</keyword>
<evidence type="ECO:0000259" key="1">
    <source>
        <dbReference type="Pfam" id="PF04194"/>
    </source>
</evidence>
<dbReference type="PANTHER" id="PTHR12298">
    <property type="entry name" value="PCDC2 PROGRAMMED CELL DEATH PROTEIN 2 -RELATED"/>
    <property type="match status" value="1"/>
</dbReference>
<reference evidence="2" key="1">
    <citation type="submission" date="2018-11" db="EMBL/GenBank/DDBJ databases">
        <authorList>
            <person name="Alioto T."/>
            <person name="Alioto T."/>
        </authorList>
    </citation>
    <scope>NUCLEOTIDE SEQUENCE</scope>
</reference>
<evidence type="ECO:0000313" key="2">
    <source>
        <dbReference type="EMBL" id="VDI64159.1"/>
    </source>
</evidence>
<dbReference type="GO" id="GO:0005737">
    <property type="term" value="C:cytoplasm"/>
    <property type="evidence" value="ECO:0007669"/>
    <property type="project" value="InterPro"/>
</dbReference>
<organism evidence="2 3">
    <name type="scientific">Mytilus galloprovincialis</name>
    <name type="common">Mediterranean mussel</name>
    <dbReference type="NCBI Taxonomy" id="29158"/>
    <lineage>
        <taxon>Eukaryota</taxon>
        <taxon>Metazoa</taxon>
        <taxon>Spiralia</taxon>
        <taxon>Lophotrochozoa</taxon>
        <taxon>Mollusca</taxon>
        <taxon>Bivalvia</taxon>
        <taxon>Autobranchia</taxon>
        <taxon>Pteriomorphia</taxon>
        <taxon>Mytilida</taxon>
        <taxon>Mytiloidea</taxon>
        <taxon>Mytilidae</taxon>
        <taxon>Mytilinae</taxon>
        <taxon>Mytilus</taxon>
    </lineage>
</organism>
<dbReference type="InterPro" id="IPR007320">
    <property type="entry name" value="PDCD2_C"/>
</dbReference>
<accession>A0A8B6GII0</accession>
<dbReference type="AlphaFoldDB" id="A0A8B6GII0"/>
<comment type="caution">
    <text evidence="2">The sequence shown here is derived from an EMBL/GenBank/DDBJ whole genome shotgun (WGS) entry which is preliminary data.</text>
</comment>
<dbReference type="GO" id="GO:0005634">
    <property type="term" value="C:nucleus"/>
    <property type="evidence" value="ECO:0007669"/>
    <property type="project" value="TreeGrafter"/>
</dbReference>
<evidence type="ECO:0000313" key="3">
    <source>
        <dbReference type="Proteomes" id="UP000596742"/>
    </source>
</evidence>
<name>A0A8B6GII0_MYTGA</name>
<feature type="domain" description="Programmed cell death protein 2 C-terminal" evidence="1">
    <location>
        <begin position="219"/>
        <end position="320"/>
    </location>
</feature>
<dbReference type="OrthoDB" id="6153728at2759"/>
<dbReference type="Pfam" id="PF04194">
    <property type="entry name" value="PDCD2_C"/>
    <property type="match status" value="1"/>
</dbReference>
<gene>
    <name evidence="2" type="ORF">MGAL_10B038173</name>
</gene>
<sequence length="326" mass="37842">MDKLKAVRGGHRSAVTRQIHKTDEKINEGEITRRDIHSAIENLERKHELLQKLDAEILDSLDAESVEQEILDADEFNQHIDINIRRYKECDLELRSSTPQDSVSQLTSILTPIIFRKLPPELRTTLTREHDTSTWTIDLLRKAIETVSRTKVYPDCNFPEYELITEPEILPKETKMEKSEEDKLEEYEEFMKSKAAESVLPDSAAKDLEKMAISENSQDQVFMKFKERIQDEQEQVLRYQRNGKPLWVSECHIPEDGDIPNCSCGLPRKFEFQIMPQLLTYLEVDSLGDSIDWGTLCVYTCSGSCDIGNNYNKEFLWKQDFSDSNI</sequence>
<protein>
    <submittedName>
        <fullName evidence="2">Pre-rRNA-processing protein TSR4</fullName>
    </submittedName>
</protein>
<dbReference type="Proteomes" id="UP000596742">
    <property type="component" value="Unassembled WGS sequence"/>
</dbReference>
<proteinExistence type="predicted"/>
<dbReference type="EMBL" id="UYJE01008468">
    <property type="protein sequence ID" value="VDI64159.1"/>
    <property type="molecule type" value="Genomic_DNA"/>
</dbReference>
<dbReference type="PANTHER" id="PTHR12298:SF4">
    <property type="entry name" value="PROGRAMMED CELL DEATH PROTEIN 2"/>
    <property type="match status" value="1"/>
</dbReference>